<keyword evidence="2" id="KW-1185">Reference proteome</keyword>
<keyword evidence="1" id="KW-0808">Transferase</keyword>
<dbReference type="Proteomes" id="UP001164539">
    <property type="component" value="Chromosome 2"/>
</dbReference>
<keyword evidence="1" id="KW-0418">Kinase</keyword>
<dbReference type="EMBL" id="CM051395">
    <property type="protein sequence ID" value="KAJ4726110.1"/>
    <property type="molecule type" value="Genomic_DNA"/>
</dbReference>
<organism evidence="1 2">
    <name type="scientific">Melia azedarach</name>
    <name type="common">Chinaberry tree</name>
    <dbReference type="NCBI Taxonomy" id="155640"/>
    <lineage>
        <taxon>Eukaryota</taxon>
        <taxon>Viridiplantae</taxon>
        <taxon>Streptophyta</taxon>
        <taxon>Embryophyta</taxon>
        <taxon>Tracheophyta</taxon>
        <taxon>Spermatophyta</taxon>
        <taxon>Magnoliopsida</taxon>
        <taxon>eudicotyledons</taxon>
        <taxon>Gunneridae</taxon>
        <taxon>Pentapetalae</taxon>
        <taxon>rosids</taxon>
        <taxon>malvids</taxon>
        <taxon>Sapindales</taxon>
        <taxon>Meliaceae</taxon>
        <taxon>Melia</taxon>
    </lineage>
</organism>
<gene>
    <name evidence="1" type="ORF">OWV82_004870</name>
</gene>
<evidence type="ECO:0000313" key="1">
    <source>
        <dbReference type="EMBL" id="KAJ4726110.1"/>
    </source>
</evidence>
<sequence length="385" mass="43180">MDSQTENLEEKLKSLLGQLQLECGIFERLVYKNKNQHRRSSYFQYLLKVRRDLRLLQSAKLEELLISCFQVITGKKPKQKVHLLESLKRRKCDAGKYNFMERLLGAARLLSQMVEPMLKAATEVSTLLARSFFMGFSLTVLALLARLRVLVQQILLDVVSVFNTVSTLSQKQHSVKINQEGIEVYREFYPVNEEYITLECVWNTDKFVLLERPHKIEKKNQEGDGGSNFPIGDSAIRYQSIESFLGDDEQDSEKAHVEHAAREGPININKEKTDLLASPPIQSNDVSQVESSLKVEEISGTSAASGQMFTTEGGSLATSSSSPISNLLKAKSGTKKVAFVSVKRPAPATTNSLDLHIKEPEKISGDEEDKFYNLLTGGSLKDSLF</sequence>
<reference evidence="1 2" key="1">
    <citation type="journal article" date="2023" name="Science">
        <title>Complex scaffold remodeling in plant triterpene biosynthesis.</title>
        <authorList>
            <person name="De La Pena R."/>
            <person name="Hodgson H."/>
            <person name="Liu J.C."/>
            <person name="Stephenson M.J."/>
            <person name="Martin A.C."/>
            <person name="Owen C."/>
            <person name="Harkess A."/>
            <person name="Leebens-Mack J."/>
            <person name="Jimenez L.E."/>
            <person name="Osbourn A."/>
            <person name="Sattely E.S."/>
        </authorList>
    </citation>
    <scope>NUCLEOTIDE SEQUENCE [LARGE SCALE GENOMIC DNA]</scope>
    <source>
        <strain evidence="2">cv. JPN11</strain>
        <tissue evidence="1">Leaf</tissue>
    </source>
</reference>
<protein>
    <submittedName>
        <fullName evidence="1">Calcium-dependent protein kinase 14</fullName>
    </submittedName>
</protein>
<accession>A0ACC1YQX0</accession>
<proteinExistence type="predicted"/>
<name>A0ACC1YQX0_MELAZ</name>
<evidence type="ECO:0000313" key="2">
    <source>
        <dbReference type="Proteomes" id="UP001164539"/>
    </source>
</evidence>
<comment type="caution">
    <text evidence="1">The sequence shown here is derived from an EMBL/GenBank/DDBJ whole genome shotgun (WGS) entry which is preliminary data.</text>
</comment>